<dbReference type="EMBL" id="LN606600">
    <property type="protein sequence ID" value="CEF41418.1"/>
    <property type="molecule type" value="Genomic_DNA"/>
</dbReference>
<dbReference type="EC" id="3.3.2.1" evidence="3"/>
<dbReference type="InterPro" id="IPR036380">
    <property type="entry name" value="Isochorismatase-like_sf"/>
</dbReference>
<organism evidence="3 4">
    <name type="scientific">Acetobacter senegalensis</name>
    <dbReference type="NCBI Taxonomy" id="446692"/>
    <lineage>
        <taxon>Bacteria</taxon>
        <taxon>Pseudomonadati</taxon>
        <taxon>Pseudomonadota</taxon>
        <taxon>Alphaproteobacteria</taxon>
        <taxon>Acetobacterales</taxon>
        <taxon>Acetobacteraceae</taxon>
        <taxon>Acetobacter</taxon>
    </lineage>
</organism>
<protein>
    <submittedName>
        <fullName evidence="3">Isochorismatase hydrolase</fullName>
        <ecNumber evidence="3">3.3.2.1</ecNumber>
    </submittedName>
</protein>
<feature type="domain" description="Isochorismatase-like" evidence="2">
    <location>
        <begin position="22"/>
        <end position="192"/>
    </location>
</feature>
<evidence type="ECO:0000259" key="2">
    <source>
        <dbReference type="Pfam" id="PF00857"/>
    </source>
</evidence>
<dbReference type="RefSeq" id="WP_058989261.1">
    <property type="nucleotide sequence ID" value="NZ_LN606600.1"/>
</dbReference>
<dbReference type="AlphaFoldDB" id="A0A0U5EUK1"/>
<reference evidence="4" key="1">
    <citation type="submission" date="2014-09" db="EMBL/GenBank/DDBJ databases">
        <authorList>
            <person name="Illeghems K.G."/>
        </authorList>
    </citation>
    <scope>NUCLEOTIDE SEQUENCE [LARGE SCALE GENOMIC DNA]</scope>
    <source>
        <strain evidence="4">108B</strain>
    </source>
</reference>
<dbReference type="InterPro" id="IPR000868">
    <property type="entry name" value="Isochorismatase-like_dom"/>
</dbReference>
<dbReference type="GeneID" id="34783159"/>
<evidence type="ECO:0000313" key="3">
    <source>
        <dbReference type="EMBL" id="CEF41418.1"/>
    </source>
</evidence>
<proteinExistence type="predicted"/>
<keyword evidence="4" id="KW-1185">Reference proteome</keyword>
<keyword evidence="1 3" id="KW-0378">Hydrolase</keyword>
<dbReference type="PANTHER" id="PTHR43540">
    <property type="entry name" value="PEROXYUREIDOACRYLATE/UREIDOACRYLATE AMIDOHYDROLASE-RELATED"/>
    <property type="match status" value="1"/>
</dbReference>
<accession>A0A0U5EUK1</accession>
<dbReference type="KEGG" id="asz:ASN_2113"/>
<dbReference type="GO" id="GO:0008908">
    <property type="term" value="F:isochorismatase activity"/>
    <property type="evidence" value="ECO:0007669"/>
    <property type="project" value="UniProtKB-EC"/>
</dbReference>
<dbReference type="SUPFAM" id="SSF52499">
    <property type="entry name" value="Isochorismatase-like hydrolases"/>
    <property type="match status" value="1"/>
</dbReference>
<dbReference type="Gene3D" id="3.40.50.850">
    <property type="entry name" value="Isochorismatase-like"/>
    <property type="match status" value="1"/>
</dbReference>
<dbReference type="Proteomes" id="UP000056109">
    <property type="component" value="Chromosome I"/>
</dbReference>
<dbReference type="PATRIC" id="fig|446692.3.peg.2184"/>
<name>A0A0U5EUK1_9PROT</name>
<dbReference type="InterPro" id="IPR050272">
    <property type="entry name" value="Isochorismatase-like_hydrls"/>
</dbReference>
<evidence type="ECO:0000256" key="1">
    <source>
        <dbReference type="ARBA" id="ARBA00022801"/>
    </source>
</evidence>
<evidence type="ECO:0000313" key="4">
    <source>
        <dbReference type="Proteomes" id="UP000056109"/>
    </source>
</evidence>
<sequence>MPLETFRQIYGLDNSPSPLDRSVLVLIDIQREYRDGRVPLANVDAAADEAGRLLALARRKGVPVIHIAHDAGPGAPAFASDGPYRDFLPQVTPREGETVLFKTHANAFIDTGLADRIKETGRNEVIIAGDTVGVCVSTTARAAAEEYGLRVTLVADAIAARDVADPLGGTIAAETVRRVALAELADMFAVVVKDSSAWRE</sequence>
<gene>
    <name evidence="3" type="ORF">ASN_2113</name>
</gene>
<dbReference type="PANTHER" id="PTHR43540:SF15">
    <property type="entry name" value="BLR5631 PROTEIN"/>
    <property type="match status" value="1"/>
</dbReference>
<dbReference type="Pfam" id="PF00857">
    <property type="entry name" value="Isochorismatase"/>
    <property type="match status" value="1"/>
</dbReference>